<evidence type="ECO:0000259" key="1">
    <source>
        <dbReference type="SMART" id="SM00850"/>
    </source>
</evidence>
<dbReference type="Proteomes" id="UP000436006">
    <property type="component" value="Unassembled WGS sequence"/>
</dbReference>
<evidence type="ECO:0000313" key="2">
    <source>
        <dbReference type="EMBL" id="MVM36194.1"/>
    </source>
</evidence>
<accession>A0A7K1SQW2</accession>
<dbReference type="InterPro" id="IPR007492">
    <property type="entry name" value="LytTR_DNA-bd_dom"/>
</dbReference>
<evidence type="ECO:0000313" key="3">
    <source>
        <dbReference type="Proteomes" id="UP000436006"/>
    </source>
</evidence>
<dbReference type="RefSeq" id="WP_157590992.1">
    <property type="nucleotide sequence ID" value="NZ_WPIN01000032.1"/>
</dbReference>
<dbReference type="Gene3D" id="2.40.50.1020">
    <property type="entry name" value="LytTr DNA-binding domain"/>
    <property type="match status" value="1"/>
</dbReference>
<comment type="caution">
    <text evidence="2">The sequence shown here is derived from an EMBL/GenBank/DDBJ whole genome shotgun (WGS) entry which is preliminary data.</text>
</comment>
<dbReference type="EMBL" id="WPIN01000032">
    <property type="protein sequence ID" value="MVM36194.1"/>
    <property type="molecule type" value="Genomic_DNA"/>
</dbReference>
<name>A0A7K1SQW2_9BACT</name>
<dbReference type="Pfam" id="PF04397">
    <property type="entry name" value="LytTR"/>
    <property type="match status" value="1"/>
</dbReference>
<reference evidence="2 3" key="1">
    <citation type="submission" date="2019-12" db="EMBL/GenBank/DDBJ databases">
        <title>Spirosoma sp. HMF4905 genome sequencing and assembly.</title>
        <authorList>
            <person name="Kang H."/>
            <person name="Cha I."/>
            <person name="Kim H."/>
            <person name="Joh K."/>
        </authorList>
    </citation>
    <scope>NUCLEOTIDE SEQUENCE [LARGE SCALE GENOMIC DNA]</scope>
    <source>
        <strain evidence="2 3">HMF4905</strain>
    </source>
</reference>
<organism evidence="2 3">
    <name type="scientific">Spirosoma arboris</name>
    <dbReference type="NCBI Taxonomy" id="2682092"/>
    <lineage>
        <taxon>Bacteria</taxon>
        <taxon>Pseudomonadati</taxon>
        <taxon>Bacteroidota</taxon>
        <taxon>Cytophagia</taxon>
        <taxon>Cytophagales</taxon>
        <taxon>Cytophagaceae</taxon>
        <taxon>Spirosoma</taxon>
    </lineage>
</organism>
<dbReference type="AlphaFoldDB" id="A0A7K1SQW2"/>
<keyword evidence="3" id="KW-1185">Reference proteome</keyword>
<proteinExistence type="predicted"/>
<sequence>MAKRLPKKQPVNYFDPQTVLYLTGDENYSHVHLMNGTVVVAARTLKWFEEQWPVFLRPHKRSLINPVYVLELLIASTLSSPSYVVMQDQVQLPISRRRVSGIVYHLKKKSTPLK</sequence>
<feature type="domain" description="HTH LytTR-type" evidence="1">
    <location>
        <begin position="9"/>
        <end position="107"/>
    </location>
</feature>
<dbReference type="GO" id="GO:0003677">
    <property type="term" value="F:DNA binding"/>
    <property type="evidence" value="ECO:0007669"/>
    <property type="project" value="InterPro"/>
</dbReference>
<dbReference type="SMART" id="SM00850">
    <property type="entry name" value="LytTR"/>
    <property type="match status" value="1"/>
</dbReference>
<gene>
    <name evidence="2" type="ORF">GO755_39655</name>
</gene>
<protein>
    <submittedName>
        <fullName evidence="2">LytTR family transcriptional regulator</fullName>
    </submittedName>
</protein>